<evidence type="ECO:0000313" key="2">
    <source>
        <dbReference type="EMBL" id="KJE25511.1"/>
    </source>
</evidence>
<keyword evidence="1" id="KW-0472">Membrane</keyword>
<keyword evidence="3" id="KW-1185">Reference proteome</keyword>
<name>A0A0D8BMX7_9ACTN</name>
<keyword evidence="1" id="KW-0812">Transmembrane</keyword>
<evidence type="ECO:0000313" key="3">
    <source>
        <dbReference type="Proteomes" id="UP000032545"/>
    </source>
</evidence>
<protein>
    <submittedName>
        <fullName evidence="2">Uncharacterized protein</fullName>
    </submittedName>
</protein>
<reference evidence="3" key="1">
    <citation type="submission" date="2015-02" db="EMBL/GenBank/DDBJ databases">
        <title>Draft Genome of Frankia sp. CpI1-S.</title>
        <authorList>
            <person name="Oshone R.T."/>
            <person name="Ngom M."/>
            <person name="Ghodhbane-Gtari F."/>
            <person name="Gtari M."/>
            <person name="Morris K."/>
            <person name="Thomas K."/>
            <person name="Sen A."/>
            <person name="Tisa L.S."/>
        </authorList>
    </citation>
    <scope>NUCLEOTIDE SEQUENCE [LARGE SCALE GENOMIC DNA]</scope>
    <source>
        <strain evidence="3">CpI1-S</strain>
    </source>
</reference>
<proteinExistence type="predicted"/>
<dbReference type="AlphaFoldDB" id="A0A0D8BMX7"/>
<accession>A0A0D8BMX7</accession>
<keyword evidence="1" id="KW-1133">Transmembrane helix</keyword>
<comment type="caution">
    <text evidence="2">The sequence shown here is derived from an EMBL/GenBank/DDBJ whole genome shotgun (WGS) entry which is preliminary data.</text>
</comment>
<evidence type="ECO:0000256" key="1">
    <source>
        <dbReference type="SAM" id="Phobius"/>
    </source>
</evidence>
<reference evidence="2 3" key="2">
    <citation type="journal article" date="2016" name="Genome Announc.">
        <title>Permanent Draft Genome Sequences for Two Variants of Frankia sp. Strain CpI1, the First Frankia Strain Isolated from Root Nodules of Comptonia peregrina.</title>
        <authorList>
            <person name="Oshone R."/>
            <person name="Hurst S.G.IV."/>
            <person name="Abebe-Akele F."/>
            <person name="Simpson S."/>
            <person name="Morris K."/>
            <person name="Thomas W.K."/>
            <person name="Tisa L.S."/>
        </authorList>
    </citation>
    <scope>NUCLEOTIDE SEQUENCE [LARGE SCALE GENOMIC DNA]</scope>
    <source>
        <strain evidence="3">CpI1-S</strain>
    </source>
</reference>
<organism evidence="2 3">
    <name type="scientific">Frankia torreyi</name>
    <dbReference type="NCBI Taxonomy" id="1856"/>
    <lineage>
        <taxon>Bacteria</taxon>
        <taxon>Bacillati</taxon>
        <taxon>Actinomycetota</taxon>
        <taxon>Actinomycetes</taxon>
        <taxon>Frankiales</taxon>
        <taxon>Frankiaceae</taxon>
        <taxon>Frankia</taxon>
    </lineage>
</organism>
<dbReference type="Proteomes" id="UP000032545">
    <property type="component" value="Unassembled WGS sequence"/>
</dbReference>
<dbReference type="PATRIC" id="fig|1502723.3.peg.144"/>
<feature type="transmembrane region" description="Helical" evidence="1">
    <location>
        <begin position="12"/>
        <end position="31"/>
    </location>
</feature>
<dbReference type="RefSeq" id="WP_052680869.1">
    <property type="nucleotide sequence ID" value="NZ_JYFN01000001.1"/>
</dbReference>
<dbReference type="EMBL" id="JYFN01000001">
    <property type="protein sequence ID" value="KJE25511.1"/>
    <property type="molecule type" value="Genomic_DNA"/>
</dbReference>
<gene>
    <name evidence="2" type="ORF">FF36_00127</name>
</gene>
<sequence length="75" mass="7592">MLIGSILPWRSAARLAGFTVVAAVLVGWVQVGSVGADRGWRCGHPVLLAMVSVGAATVRGRVAGRHAAGWAAADG</sequence>